<keyword evidence="3" id="KW-1185">Reference proteome</keyword>
<proteinExistence type="predicted"/>
<feature type="compositionally biased region" description="Basic residues" evidence="1">
    <location>
        <begin position="23"/>
        <end position="35"/>
    </location>
</feature>
<evidence type="ECO:0000313" key="3">
    <source>
        <dbReference type="Proteomes" id="UP000799444"/>
    </source>
</evidence>
<dbReference type="OrthoDB" id="3715018at2759"/>
<dbReference type="EMBL" id="ML996144">
    <property type="protein sequence ID" value="KAF2734728.1"/>
    <property type="molecule type" value="Genomic_DNA"/>
</dbReference>
<accession>A0A9P4V316</accession>
<reference evidence="2" key="1">
    <citation type="journal article" date="2020" name="Stud. Mycol.">
        <title>101 Dothideomycetes genomes: a test case for predicting lifestyles and emergence of pathogens.</title>
        <authorList>
            <person name="Haridas S."/>
            <person name="Albert R."/>
            <person name="Binder M."/>
            <person name="Bloem J."/>
            <person name="Labutti K."/>
            <person name="Salamov A."/>
            <person name="Andreopoulos B."/>
            <person name="Baker S."/>
            <person name="Barry K."/>
            <person name="Bills G."/>
            <person name="Bluhm B."/>
            <person name="Cannon C."/>
            <person name="Castanera R."/>
            <person name="Culley D."/>
            <person name="Daum C."/>
            <person name="Ezra D."/>
            <person name="Gonzalez J."/>
            <person name="Henrissat B."/>
            <person name="Kuo A."/>
            <person name="Liang C."/>
            <person name="Lipzen A."/>
            <person name="Lutzoni F."/>
            <person name="Magnuson J."/>
            <person name="Mondo S."/>
            <person name="Nolan M."/>
            <person name="Ohm R."/>
            <person name="Pangilinan J."/>
            <person name="Park H.-J."/>
            <person name="Ramirez L."/>
            <person name="Alfaro M."/>
            <person name="Sun H."/>
            <person name="Tritt A."/>
            <person name="Yoshinaga Y."/>
            <person name="Zwiers L.-H."/>
            <person name="Turgeon B."/>
            <person name="Goodwin S."/>
            <person name="Spatafora J."/>
            <person name="Crous P."/>
            <person name="Grigoriev I."/>
        </authorList>
    </citation>
    <scope>NUCLEOTIDE SEQUENCE</scope>
    <source>
        <strain evidence="2">CBS 125425</strain>
    </source>
</reference>
<comment type="caution">
    <text evidence="2">The sequence shown here is derived from an EMBL/GenBank/DDBJ whole genome shotgun (WGS) entry which is preliminary data.</text>
</comment>
<dbReference type="Proteomes" id="UP000799444">
    <property type="component" value="Unassembled WGS sequence"/>
</dbReference>
<name>A0A9P4V316_9PLEO</name>
<feature type="compositionally biased region" description="Basic residues" evidence="1">
    <location>
        <begin position="1"/>
        <end position="11"/>
    </location>
</feature>
<organism evidence="2 3">
    <name type="scientific">Polyplosphaeria fusca</name>
    <dbReference type="NCBI Taxonomy" id="682080"/>
    <lineage>
        <taxon>Eukaryota</taxon>
        <taxon>Fungi</taxon>
        <taxon>Dikarya</taxon>
        <taxon>Ascomycota</taxon>
        <taxon>Pezizomycotina</taxon>
        <taxon>Dothideomycetes</taxon>
        <taxon>Pleosporomycetidae</taxon>
        <taxon>Pleosporales</taxon>
        <taxon>Tetraplosphaeriaceae</taxon>
        <taxon>Polyplosphaeria</taxon>
    </lineage>
</organism>
<evidence type="ECO:0000256" key="1">
    <source>
        <dbReference type="SAM" id="MobiDB-lite"/>
    </source>
</evidence>
<feature type="region of interest" description="Disordered" evidence="1">
    <location>
        <begin position="1"/>
        <end position="43"/>
    </location>
</feature>
<gene>
    <name evidence="2" type="ORF">EJ04DRAFT_576698</name>
</gene>
<evidence type="ECO:0000313" key="2">
    <source>
        <dbReference type="EMBL" id="KAF2734728.1"/>
    </source>
</evidence>
<protein>
    <submittedName>
        <fullName evidence="2">Uncharacterized protein</fullName>
    </submittedName>
</protein>
<sequence>MARKSRSKRKGKADLIVQPPKGPSKRRPRKPKRKASPVNPQATFTGLPAELRLEVYSHVYNESTLRHVHHTGIIDGVWDQPRFFWTACKKPNPDYPMLCANPKWSGLCNEEDRCTSEPDCLPESDGWAALRRTSKRIYQETQDFKQRGSTVSIHAKILRPWINHLKEVAPKQLETLRQLTVTGLDINGSVIDDILPDIKNLGTLGFQTLLYVPNVTRMNNPAQNWPLLQYARQLPSQLKVVIETYTYRNGVRDGPTKELQFVSRIVKKAAEKGVADSGWDFDNLEVNVAKFELVNASGDAVKVAEVVAERCAIGVTLMTISGKDQFIAGTLFDELYLDGETD</sequence>
<dbReference type="AlphaFoldDB" id="A0A9P4V316"/>